<organism evidence="1 2">
    <name type="scientific">Puia dinghuensis</name>
    <dbReference type="NCBI Taxonomy" id="1792502"/>
    <lineage>
        <taxon>Bacteria</taxon>
        <taxon>Pseudomonadati</taxon>
        <taxon>Bacteroidota</taxon>
        <taxon>Chitinophagia</taxon>
        <taxon>Chitinophagales</taxon>
        <taxon>Chitinophagaceae</taxon>
        <taxon>Puia</taxon>
    </lineage>
</organism>
<dbReference type="AlphaFoldDB" id="A0A8J2UID5"/>
<dbReference type="Proteomes" id="UP000607559">
    <property type="component" value="Unassembled WGS sequence"/>
</dbReference>
<protein>
    <recommendedName>
        <fullName evidence="3">SusD/RagB family nutrient-binding outer membrane lipoprotein</fullName>
    </recommendedName>
</protein>
<name>A0A8J2UID5_9BACT</name>
<evidence type="ECO:0000313" key="2">
    <source>
        <dbReference type="Proteomes" id="UP000607559"/>
    </source>
</evidence>
<dbReference type="EMBL" id="BMJC01000006">
    <property type="protein sequence ID" value="GGB22513.1"/>
    <property type="molecule type" value="Genomic_DNA"/>
</dbReference>
<dbReference type="Pfam" id="PF12771">
    <property type="entry name" value="SusD-like_2"/>
    <property type="match status" value="1"/>
</dbReference>
<reference evidence="1" key="2">
    <citation type="submission" date="2020-09" db="EMBL/GenBank/DDBJ databases">
        <authorList>
            <person name="Sun Q."/>
            <person name="Zhou Y."/>
        </authorList>
    </citation>
    <scope>NUCLEOTIDE SEQUENCE</scope>
    <source>
        <strain evidence="1">CGMCC 1.15448</strain>
    </source>
</reference>
<dbReference type="InterPro" id="IPR011990">
    <property type="entry name" value="TPR-like_helical_dom_sf"/>
</dbReference>
<evidence type="ECO:0008006" key="3">
    <source>
        <dbReference type="Google" id="ProtNLM"/>
    </source>
</evidence>
<comment type="caution">
    <text evidence="1">The sequence shown here is derived from an EMBL/GenBank/DDBJ whole genome shotgun (WGS) entry which is preliminary data.</text>
</comment>
<gene>
    <name evidence="1" type="ORF">GCM10011511_53050</name>
</gene>
<keyword evidence="2" id="KW-1185">Reference proteome</keyword>
<sequence length="447" mass="48518">MYSGGFSEFANLFMGYWAFSGDYGGYGTTATYNLTNNQYTSNWDFVYSNCLVNYQSIINNSRTANEANYFGIAQIMEAFHYQRLVDMYNNVPFTDALKGGTLNYPKYDNGSAIYPALLKKIDSGIAAINGASSAADNPGKYDVMFGGTMSNWVLFANTLKLKILLNLTQYSGGASLIQSELNGLTVSSFLGAGQDAAVNPGYANTTQSQQNPFYGFVGFTTNGSNYGNHDFYRANAYAVNFYNNHNDPRAGRFYAPNASGVIHGRVFGSQDGSEHNTVISSIGPGVLASASENAYLIPAFESLFLQAEAIQRGYLSIGSYGTMDALYQKAVSESFRVLGIASPAAAAATYDQQSDPKTNLSLASDPLTFLITQEWAALNMYDAVTAWNNWKRLRIPADLPVSIYPGTTAAHIPVRLLYPSSESTTNSANVTAQGTVDIINGKIFWMP</sequence>
<dbReference type="Gene3D" id="1.25.40.390">
    <property type="match status" value="1"/>
</dbReference>
<reference evidence="1" key="1">
    <citation type="journal article" date="2014" name="Int. J. Syst. Evol. Microbiol.">
        <title>Complete genome sequence of Corynebacterium casei LMG S-19264T (=DSM 44701T), isolated from a smear-ripened cheese.</title>
        <authorList>
            <consortium name="US DOE Joint Genome Institute (JGI-PGF)"/>
            <person name="Walter F."/>
            <person name="Albersmeier A."/>
            <person name="Kalinowski J."/>
            <person name="Ruckert C."/>
        </authorList>
    </citation>
    <scope>NUCLEOTIDE SEQUENCE</scope>
    <source>
        <strain evidence="1">CGMCC 1.15448</strain>
    </source>
</reference>
<evidence type="ECO:0000313" key="1">
    <source>
        <dbReference type="EMBL" id="GGB22513.1"/>
    </source>
</evidence>
<proteinExistence type="predicted"/>
<dbReference type="SUPFAM" id="SSF48452">
    <property type="entry name" value="TPR-like"/>
    <property type="match status" value="1"/>
</dbReference>
<accession>A0A8J2UID5</accession>
<dbReference type="InterPro" id="IPR041662">
    <property type="entry name" value="SusD-like_2"/>
</dbReference>